<sequence length="238" mass="27248">MIEGDTSFAASQDRMKIECWARVVTAMDTRACERLKERSKSLEILFRTVPDPVIRTHFSLLKRSDASRGFRVDSDFTPEYNRVEIRMAALASFTRNNRSYGQQPIDSVVNPQRERNGLDAKASQSVSTKNRVYHTLSADNEGLFQPAKESVNRDSYWFTNSLKEMWGQGSDWLDRFPSRKRLIFDNRVHNLKIRSPYPAASGSLNTPRIASEADFLSKSVAVLDPHYPRTYGVVLIYT</sequence>
<dbReference type="AlphaFoldDB" id="A0A0D6LWZ2"/>
<dbReference type="EMBL" id="KE124860">
    <property type="protein sequence ID" value="EPB76580.1"/>
    <property type="molecule type" value="Genomic_DNA"/>
</dbReference>
<gene>
    <name evidence="1" type="ORF">ANCCEY_04359</name>
</gene>
<accession>A0A0D6LWZ2</accession>
<evidence type="ECO:0000313" key="2">
    <source>
        <dbReference type="Proteomes" id="UP000054495"/>
    </source>
</evidence>
<proteinExistence type="predicted"/>
<keyword evidence="2" id="KW-1185">Reference proteome</keyword>
<reference evidence="1 2" key="1">
    <citation type="submission" date="2013-05" db="EMBL/GenBank/DDBJ databases">
        <title>Draft genome of the parasitic nematode Anyclostoma ceylanicum.</title>
        <authorList>
            <person name="Mitreva M."/>
        </authorList>
    </citation>
    <scope>NUCLEOTIDE SEQUENCE [LARGE SCALE GENOMIC DNA]</scope>
</reference>
<protein>
    <submittedName>
        <fullName evidence="1">Uncharacterized protein</fullName>
    </submittedName>
</protein>
<name>A0A0D6LWZ2_9BILA</name>
<evidence type="ECO:0000313" key="1">
    <source>
        <dbReference type="EMBL" id="EPB76580.1"/>
    </source>
</evidence>
<organism evidence="1 2">
    <name type="scientific">Ancylostoma ceylanicum</name>
    <dbReference type="NCBI Taxonomy" id="53326"/>
    <lineage>
        <taxon>Eukaryota</taxon>
        <taxon>Metazoa</taxon>
        <taxon>Ecdysozoa</taxon>
        <taxon>Nematoda</taxon>
        <taxon>Chromadorea</taxon>
        <taxon>Rhabditida</taxon>
        <taxon>Rhabditina</taxon>
        <taxon>Rhabditomorpha</taxon>
        <taxon>Strongyloidea</taxon>
        <taxon>Ancylostomatidae</taxon>
        <taxon>Ancylostomatinae</taxon>
        <taxon>Ancylostoma</taxon>
    </lineage>
</organism>
<dbReference type="Proteomes" id="UP000054495">
    <property type="component" value="Unassembled WGS sequence"/>
</dbReference>